<sequence>MPVEIFGRRLGYNGPDPTLGAPFASPYYTPPSSDVSVVGQMGPGNPGTDFPLGGEPRQWVYRVGWNFPTTPDSDRQVDGRLLRMLADVTFLIRRAIEIRKAQLTALEWDIVPSAAALQSPELGNTQRERTRNLQRRYGALIEELREFFAYPEAYYTTRDGKRWYRKGEVSWADWLNAVIEEYYVGDWLTIWPQKTLGGKLMALRRVDGEHIKVLIGLDGRIPAPPLPAYQVFAYGAPRLTFTQDELYYWPKNVRNITPYGFSHVEQCMILMLLLLRYDQFNLAMYNESTLPLGILEAPENVSPEQIKDIADFLNGAVATVADKMRVYPAPNGTKWQPIKPFTFDRTFADYVIDLACLAMGVTRQEMGFAPSGQHGLGGSGHANAQEDLEYRRGIIPLAKWLEEKMNRIIRDHWGTNLVEFRFTELVSDSVAEKYDANDKAIRSGQVSLDQIVEELGGEAPGWGHMIETKAGVILPEQNLLITASGIYEIKPPEPNANPQQPQQAQPRQTNEQPEDKDNEQEDEEPHQAEKAAKAAPVFGTTSTEDEDDERKKHEEELMAAFLVLMHLKRQGLKGRTFARWTDVKRAFSLTEDEVAALAQDIAKARVKAYLSAYGVLPQSDWANAPEPVKRAVERMTELAVQHAKGIAETWRKDLEQEVEKLRAQGFKPSDVTDALIDWIESREGWKGKEIGITEVTDAITHAQKDWADEHPGETVDGRMRWVAVMDDNTCEHCRAMHGQIVDPKTAKPPMHPNCRCTLVPVGRNG</sequence>
<feature type="domain" description="Phage head morphogenesis" evidence="2">
    <location>
        <begin position="686"/>
        <end position="758"/>
    </location>
</feature>
<proteinExistence type="predicted"/>
<dbReference type="NCBIfam" id="TIGR01641">
    <property type="entry name" value="phageSPP1_gp7"/>
    <property type="match status" value="1"/>
</dbReference>
<evidence type="ECO:0000313" key="3">
    <source>
        <dbReference type="EMBL" id="SIS88489.1"/>
    </source>
</evidence>
<protein>
    <submittedName>
        <fullName evidence="3">Phage putative head morphogenesis protein, SPP1 gp7 family</fullName>
    </submittedName>
</protein>
<dbReference type="EMBL" id="FTOO01000006">
    <property type="protein sequence ID" value="SIS88489.1"/>
    <property type="molecule type" value="Genomic_DNA"/>
</dbReference>
<evidence type="ECO:0000313" key="4">
    <source>
        <dbReference type="Proteomes" id="UP000186156"/>
    </source>
</evidence>
<feature type="compositionally biased region" description="Low complexity" evidence="1">
    <location>
        <begin position="496"/>
        <end position="511"/>
    </location>
</feature>
<dbReference type="Pfam" id="PF04860">
    <property type="entry name" value="Phage_portal"/>
    <property type="match status" value="1"/>
</dbReference>
<dbReference type="Pfam" id="PF04233">
    <property type="entry name" value="Phage_Mu_F"/>
    <property type="match status" value="1"/>
</dbReference>
<feature type="compositionally biased region" description="Acidic residues" evidence="1">
    <location>
        <begin position="512"/>
        <end position="524"/>
    </location>
</feature>
<dbReference type="Proteomes" id="UP000186156">
    <property type="component" value="Unassembled WGS sequence"/>
</dbReference>
<dbReference type="InterPro" id="IPR006528">
    <property type="entry name" value="Phage_head_morphogenesis_dom"/>
</dbReference>
<dbReference type="AlphaFoldDB" id="A0A1N7MRL9"/>
<feature type="region of interest" description="Disordered" evidence="1">
    <location>
        <begin position="489"/>
        <end position="551"/>
    </location>
</feature>
<evidence type="ECO:0000259" key="2">
    <source>
        <dbReference type="Pfam" id="PF04233"/>
    </source>
</evidence>
<dbReference type="STRING" id="252246.SAMN05421799_10640"/>
<reference evidence="4" key="1">
    <citation type="submission" date="2017-01" db="EMBL/GenBank/DDBJ databases">
        <authorList>
            <person name="Varghese N."/>
            <person name="Submissions S."/>
        </authorList>
    </citation>
    <scope>NUCLEOTIDE SEQUENCE [LARGE SCALE GENOMIC DNA]</scope>
    <source>
        <strain evidence="4">DSM 16176</strain>
    </source>
</reference>
<accession>A0A1N7MRL9</accession>
<dbReference type="RefSeq" id="WP_076346915.1">
    <property type="nucleotide sequence ID" value="NZ_FTOO01000006.1"/>
</dbReference>
<evidence type="ECO:0000256" key="1">
    <source>
        <dbReference type="SAM" id="MobiDB-lite"/>
    </source>
</evidence>
<dbReference type="InterPro" id="IPR006944">
    <property type="entry name" value="Phage/GTA_portal"/>
</dbReference>
<keyword evidence="4" id="KW-1185">Reference proteome</keyword>
<gene>
    <name evidence="3" type="ORF">SAMN05421799_10640</name>
</gene>
<dbReference type="OrthoDB" id="9151105at2"/>
<name>A0A1N7MRL9_9BACL</name>
<organism evidence="3 4">
    <name type="scientific">Alicyclobacillus vulcanalis</name>
    <dbReference type="NCBI Taxonomy" id="252246"/>
    <lineage>
        <taxon>Bacteria</taxon>
        <taxon>Bacillati</taxon>
        <taxon>Bacillota</taxon>
        <taxon>Bacilli</taxon>
        <taxon>Bacillales</taxon>
        <taxon>Alicyclobacillaceae</taxon>
        <taxon>Alicyclobacillus</taxon>
    </lineage>
</organism>